<reference evidence="4" key="1">
    <citation type="submission" date="2012-06" db="EMBL/GenBank/DDBJ databases">
        <title>The complete genome of Flexibacter litoralis DSM 6794.</title>
        <authorList>
            <person name="Lucas S."/>
            <person name="Copeland A."/>
            <person name="Lapidus A."/>
            <person name="Glavina del Rio T."/>
            <person name="Dalin E."/>
            <person name="Tice H."/>
            <person name="Bruce D."/>
            <person name="Goodwin L."/>
            <person name="Pitluck S."/>
            <person name="Peters L."/>
            <person name="Ovchinnikova G."/>
            <person name="Lu M."/>
            <person name="Kyrpides N."/>
            <person name="Mavromatis K."/>
            <person name="Ivanova N."/>
            <person name="Brettin T."/>
            <person name="Detter J.C."/>
            <person name="Han C."/>
            <person name="Larimer F."/>
            <person name="Land M."/>
            <person name="Hauser L."/>
            <person name="Markowitz V."/>
            <person name="Cheng J.-F."/>
            <person name="Hugenholtz P."/>
            <person name="Woyke T."/>
            <person name="Wu D."/>
            <person name="Spring S."/>
            <person name="Lang E."/>
            <person name="Kopitz M."/>
            <person name="Brambilla E."/>
            <person name="Klenk H.-P."/>
            <person name="Eisen J.A."/>
        </authorList>
    </citation>
    <scope>NUCLEOTIDE SEQUENCE [LARGE SCALE GENOMIC DNA]</scope>
    <source>
        <strain evidence="4">ATCC 23117 / DSM 6794 / NBRC 15988 / NCIMB 1366 / Sio-4</strain>
    </source>
</reference>
<keyword evidence="4" id="KW-1185">Reference proteome</keyword>
<feature type="transmembrane region" description="Helical" evidence="1">
    <location>
        <begin position="964"/>
        <end position="981"/>
    </location>
</feature>
<dbReference type="RefSeq" id="WP_014797674.1">
    <property type="nucleotide sequence ID" value="NC_018018.1"/>
</dbReference>
<dbReference type="InterPro" id="IPR013694">
    <property type="entry name" value="VIT"/>
</dbReference>
<dbReference type="OrthoDB" id="1801976at2"/>
<keyword evidence="1" id="KW-0812">Transmembrane</keyword>
<dbReference type="NCBIfam" id="TIGR04286">
    <property type="entry name" value="MSEP-CTERM"/>
    <property type="match status" value="1"/>
</dbReference>
<proteinExistence type="predicted"/>
<organism evidence="3 4">
    <name type="scientific">Bernardetia litoralis (strain ATCC 23117 / DSM 6794 / NBRC 15988 / NCIMB 1366 / Fx l1 / Sio-4)</name>
    <name type="common">Flexibacter litoralis</name>
    <dbReference type="NCBI Taxonomy" id="880071"/>
    <lineage>
        <taxon>Bacteria</taxon>
        <taxon>Pseudomonadati</taxon>
        <taxon>Bacteroidota</taxon>
        <taxon>Cytophagia</taxon>
        <taxon>Cytophagales</taxon>
        <taxon>Bernardetiaceae</taxon>
        <taxon>Bernardetia</taxon>
    </lineage>
</organism>
<sequence length="984" mass="114448">MNPFLHPRWIFFSTVLPQLTLFIIYYNAFQVFGMQLDEKTISIWYIYGFSFLGIIIAQTAYAAYSTYHSKPVNGVWSVATVAIYLFLLLSYYLQAKNLVPRSVPDWIQGVTDVQSFMGMFIFPAILHAIIVAVVHFTDKKLDKANTRYHFWAVLAIPLSIYLSINLLVPFLNKAFSYKFSEFAMTILMSVVIISALFWLFRVVYLAYLNNKFPYLHKILEVLFIGAFPLLGLLLSAELDNPLGNFQSYWFFSFAVLAAIILIIPSSNLKSYKTRFIHFLLKAFVFPYTMYFLIVFMPFTPLSVILVIVGVGLLMLTPLILFLIHSQQLYQDYDYLTKKYSSTLLFTSFLIAVAIIPLAFSLNTYYDRIQLHKGLDYLYSSDYNENKNTPNPNSISATLHHIENFKIRRNRDWFNFDNNAIPLLDSFYKWLVLDNMTLSESKINLLNNVFVGENMPKSEKTWRIWNQNINQNRNFETGKGDNTVKIDSTKITSVFDPTQNAWRTQVDLVLHNAKNGFGRREYATFFDLPEGAFISNYYLYVGEEKVEALLAEKKTALWVYRQIVNTRKDPGILYYNDKGKIGFRVFPFIRNEYRKTGFEILHAEPFELQLDDYTTVFLGNENDVNYININLSSNMNAAPNCVNVEENSGIEGIKTLKTSNPNYISESELQDLKTITRKPYYHFVLDNSKYGGIGKEKYIERIENFVSNNPLQNSLESKYTVVDFEVNELRKNWKDDYLNKTNKGGFFLEKAIKRIWLENYLENLTIETSQKSTQPIIVVVSDELEDGVWTGSLHEWKKYVPEGFEFYELASNNRIMLQNFEHFKMLGEPVDKIAIKKVKQITKNEKTYFLPISTKNGITLPITEFEKKEEITSADIENFEKLPKYSQALALQNLNETMALYPTQAEKRWLEQVQKSFTARILTPVTTFMVLETEVQRKALLKKQEEVLSGKRLLDLTDARRSSEPSLWIFMAIFGILFLIKYRKI</sequence>
<feature type="transmembrane region" description="Helical" evidence="1">
    <location>
        <begin position="75"/>
        <end position="93"/>
    </location>
</feature>
<name>I4AJT7_BERLS</name>
<protein>
    <submittedName>
        <fullName evidence="3">Putative membrane protein, required for N-linked glycosylation</fullName>
    </submittedName>
</protein>
<feature type="transmembrane region" description="Helical" evidence="1">
    <location>
        <begin position="9"/>
        <end position="29"/>
    </location>
</feature>
<feature type="transmembrane region" description="Helical" evidence="1">
    <location>
        <begin position="182"/>
        <end position="206"/>
    </location>
</feature>
<dbReference type="EMBL" id="CP003345">
    <property type="protein sequence ID" value="AFM04222.1"/>
    <property type="molecule type" value="Genomic_DNA"/>
</dbReference>
<feature type="transmembrane region" description="Helical" evidence="1">
    <location>
        <begin position="113"/>
        <end position="136"/>
    </location>
</feature>
<feature type="transmembrane region" description="Helical" evidence="1">
    <location>
        <begin position="41"/>
        <end position="63"/>
    </location>
</feature>
<feature type="transmembrane region" description="Helical" evidence="1">
    <location>
        <begin position="304"/>
        <end position="323"/>
    </location>
</feature>
<accession>I4AJT7</accession>
<evidence type="ECO:0000313" key="3">
    <source>
        <dbReference type="EMBL" id="AFM04222.1"/>
    </source>
</evidence>
<feature type="transmembrane region" description="Helical" evidence="1">
    <location>
        <begin position="343"/>
        <end position="365"/>
    </location>
</feature>
<dbReference type="InterPro" id="IPR027550">
    <property type="entry name" value="MSEP-CTERM"/>
</dbReference>
<gene>
    <name evidence="3" type="ordered locus">Fleli_1824</name>
</gene>
<evidence type="ECO:0000256" key="1">
    <source>
        <dbReference type="SAM" id="Phobius"/>
    </source>
</evidence>
<feature type="transmembrane region" description="Helical" evidence="1">
    <location>
        <begin position="248"/>
        <end position="266"/>
    </location>
</feature>
<dbReference type="STRING" id="880071.Fleli_1824"/>
<dbReference type="KEGG" id="fli:Fleli_1824"/>
<evidence type="ECO:0000259" key="2">
    <source>
        <dbReference type="PROSITE" id="PS51468"/>
    </source>
</evidence>
<dbReference type="Proteomes" id="UP000006054">
    <property type="component" value="Chromosome"/>
</dbReference>
<keyword evidence="1" id="KW-0472">Membrane</keyword>
<feature type="transmembrane region" description="Helical" evidence="1">
    <location>
        <begin position="278"/>
        <end position="298"/>
    </location>
</feature>
<feature type="transmembrane region" description="Helical" evidence="1">
    <location>
        <begin position="148"/>
        <end position="170"/>
    </location>
</feature>
<dbReference type="HOGENOM" id="CLU_015671_0_0_10"/>
<keyword evidence="1" id="KW-1133">Transmembrane helix</keyword>
<feature type="domain" description="VIT" evidence="2">
    <location>
        <begin position="471"/>
        <end position="603"/>
    </location>
</feature>
<dbReference type="eggNOG" id="ENOG502ZB0Y">
    <property type="taxonomic scope" value="Bacteria"/>
</dbReference>
<dbReference type="Pfam" id="PF08487">
    <property type="entry name" value="VIT"/>
    <property type="match status" value="1"/>
</dbReference>
<feature type="transmembrane region" description="Helical" evidence="1">
    <location>
        <begin position="218"/>
        <end position="236"/>
    </location>
</feature>
<dbReference type="PROSITE" id="PS51468">
    <property type="entry name" value="VIT"/>
    <property type="match status" value="1"/>
</dbReference>
<dbReference type="AlphaFoldDB" id="I4AJT7"/>
<evidence type="ECO:0000313" key="4">
    <source>
        <dbReference type="Proteomes" id="UP000006054"/>
    </source>
</evidence>